<accession>A0A4U0WYV5</accession>
<dbReference type="OrthoDB" id="3814658at2759"/>
<dbReference type="AlphaFoldDB" id="A0A4U0WYV5"/>
<protein>
    <submittedName>
        <fullName evidence="1">Uncharacterized protein</fullName>
    </submittedName>
</protein>
<dbReference type="Proteomes" id="UP000309340">
    <property type="component" value="Unassembled WGS sequence"/>
</dbReference>
<comment type="caution">
    <text evidence="1">The sequence shown here is derived from an EMBL/GenBank/DDBJ whole genome shotgun (WGS) entry which is preliminary data.</text>
</comment>
<proteinExistence type="predicted"/>
<keyword evidence="2" id="KW-1185">Reference proteome</keyword>
<organism evidence="1 2">
    <name type="scientific">Friedmanniomyces simplex</name>
    <dbReference type="NCBI Taxonomy" id="329884"/>
    <lineage>
        <taxon>Eukaryota</taxon>
        <taxon>Fungi</taxon>
        <taxon>Dikarya</taxon>
        <taxon>Ascomycota</taxon>
        <taxon>Pezizomycotina</taxon>
        <taxon>Dothideomycetes</taxon>
        <taxon>Dothideomycetidae</taxon>
        <taxon>Mycosphaerellales</taxon>
        <taxon>Teratosphaeriaceae</taxon>
        <taxon>Friedmanniomyces</taxon>
    </lineage>
</organism>
<sequence length="159" mass="17083">MGRTKQNWTEAQKKVNTTTVIAVAPGDLVSMVIAPPLITNEALSSSAMSVIAHREIEKYTNLFGEQFLCARTAGVGGPNIPLQTVAVNPADLGRPPQPLSYYFGAAGWYCLNADPFALHDQPVSAGLPPGMPCDTIFDDFYAPWVQIPSTARSREGMST</sequence>
<evidence type="ECO:0000313" key="1">
    <source>
        <dbReference type="EMBL" id="TKA68046.1"/>
    </source>
</evidence>
<name>A0A4U0WYV5_9PEZI</name>
<dbReference type="EMBL" id="NAJQ01000535">
    <property type="protein sequence ID" value="TKA68046.1"/>
    <property type="molecule type" value="Genomic_DNA"/>
</dbReference>
<evidence type="ECO:0000313" key="2">
    <source>
        <dbReference type="Proteomes" id="UP000309340"/>
    </source>
</evidence>
<reference evidence="1 2" key="1">
    <citation type="submission" date="2017-03" db="EMBL/GenBank/DDBJ databases">
        <title>Genomes of endolithic fungi from Antarctica.</title>
        <authorList>
            <person name="Coleine C."/>
            <person name="Masonjones S."/>
            <person name="Stajich J.E."/>
        </authorList>
    </citation>
    <scope>NUCLEOTIDE SEQUENCE [LARGE SCALE GENOMIC DNA]</scope>
    <source>
        <strain evidence="1 2">CCFEE 5184</strain>
    </source>
</reference>
<gene>
    <name evidence="1" type="ORF">B0A55_11693</name>
</gene>